<feature type="compositionally biased region" description="Basic and acidic residues" evidence="7">
    <location>
        <begin position="217"/>
        <end position="265"/>
    </location>
</feature>
<dbReference type="GO" id="GO:0005730">
    <property type="term" value="C:nucleolus"/>
    <property type="evidence" value="ECO:0007669"/>
    <property type="project" value="TreeGrafter"/>
</dbReference>
<dbReference type="EC" id="5.2.1.8" evidence="5"/>
<dbReference type="PROSITE" id="PS50059">
    <property type="entry name" value="FKBP_PPIASE"/>
    <property type="match status" value="1"/>
</dbReference>
<dbReference type="Pfam" id="PF17800">
    <property type="entry name" value="NPL"/>
    <property type="match status" value="1"/>
</dbReference>
<reference evidence="9 10" key="1">
    <citation type="submission" date="2021-08" db="EMBL/GenBank/DDBJ databases">
        <title>Draft Genome Sequence of Phanerochaete sordida strain YK-624.</title>
        <authorList>
            <person name="Mori T."/>
            <person name="Dohra H."/>
            <person name="Suzuki T."/>
            <person name="Kawagishi H."/>
            <person name="Hirai H."/>
        </authorList>
    </citation>
    <scope>NUCLEOTIDE SEQUENCE [LARGE SCALE GENOMIC DNA]</scope>
    <source>
        <strain evidence="9 10">YK-624</strain>
    </source>
</reference>
<feature type="region of interest" description="Disordered" evidence="7">
    <location>
        <begin position="146"/>
        <end position="265"/>
    </location>
</feature>
<evidence type="ECO:0000259" key="8">
    <source>
        <dbReference type="PROSITE" id="PS50059"/>
    </source>
</evidence>
<feature type="compositionally biased region" description="Acidic residues" evidence="7">
    <location>
        <begin position="57"/>
        <end position="74"/>
    </location>
</feature>
<dbReference type="PANTHER" id="PTHR43811:SF19">
    <property type="entry name" value="39 KDA FK506-BINDING NUCLEAR PROTEIN"/>
    <property type="match status" value="1"/>
</dbReference>
<organism evidence="9 10">
    <name type="scientific">Phanerochaete sordida</name>
    <dbReference type="NCBI Taxonomy" id="48140"/>
    <lineage>
        <taxon>Eukaryota</taxon>
        <taxon>Fungi</taxon>
        <taxon>Dikarya</taxon>
        <taxon>Basidiomycota</taxon>
        <taxon>Agaricomycotina</taxon>
        <taxon>Agaricomycetes</taxon>
        <taxon>Polyporales</taxon>
        <taxon>Phanerochaetaceae</taxon>
        <taxon>Phanerochaete</taxon>
    </lineage>
</organism>
<comment type="caution">
    <text evidence="9">The sequence shown here is derived from an EMBL/GenBank/DDBJ whole genome shotgun (WGS) entry which is preliminary data.</text>
</comment>
<dbReference type="PANTHER" id="PTHR43811">
    <property type="entry name" value="FKBP-TYPE PEPTIDYL-PROLYL CIS-TRANS ISOMERASE FKPA"/>
    <property type="match status" value="1"/>
</dbReference>
<dbReference type="GO" id="GO:0003755">
    <property type="term" value="F:peptidyl-prolyl cis-trans isomerase activity"/>
    <property type="evidence" value="ECO:0007669"/>
    <property type="project" value="UniProtKB-KW"/>
</dbReference>
<evidence type="ECO:0000256" key="2">
    <source>
        <dbReference type="ARBA" id="ARBA00007838"/>
    </source>
</evidence>
<name>A0A9P3G3Z2_9APHY</name>
<protein>
    <recommendedName>
        <fullName evidence="5">FK506-binding protein</fullName>
        <ecNumber evidence="5">5.2.1.8</ecNumber>
    </recommendedName>
</protein>
<evidence type="ECO:0000256" key="3">
    <source>
        <dbReference type="ARBA" id="ARBA00023110"/>
    </source>
</evidence>
<feature type="region of interest" description="Disordered" evidence="7">
    <location>
        <begin position="42"/>
        <end position="77"/>
    </location>
</feature>
<evidence type="ECO:0000256" key="7">
    <source>
        <dbReference type="SAM" id="MobiDB-lite"/>
    </source>
</evidence>
<dbReference type="PIRSF" id="PIRSF001473">
    <property type="entry name" value="FK506-bp_FPR3"/>
    <property type="match status" value="1"/>
</dbReference>
<gene>
    <name evidence="9" type="ORF">PsYK624_035230</name>
</gene>
<evidence type="ECO:0000313" key="10">
    <source>
        <dbReference type="Proteomes" id="UP000703269"/>
    </source>
</evidence>
<comment type="similarity">
    <text evidence="2">Belongs to the FKBP-type PPIase family. FKBP3/4 subfamily.</text>
</comment>
<comment type="catalytic activity">
    <reaction evidence="1 5 6">
        <text>[protein]-peptidylproline (omega=180) = [protein]-peptidylproline (omega=0)</text>
        <dbReference type="Rhea" id="RHEA:16237"/>
        <dbReference type="Rhea" id="RHEA-COMP:10747"/>
        <dbReference type="Rhea" id="RHEA-COMP:10748"/>
        <dbReference type="ChEBI" id="CHEBI:83833"/>
        <dbReference type="ChEBI" id="CHEBI:83834"/>
        <dbReference type="EC" id="5.2.1.8"/>
    </reaction>
</comment>
<dbReference type="AlphaFoldDB" id="A0A9P3G3Z2"/>
<dbReference type="OrthoDB" id="77911at2759"/>
<feature type="domain" description="PPIase FKBP-type" evidence="8">
    <location>
        <begin position="289"/>
        <end position="375"/>
    </location>
</feature>
<dbReference type="InterPro" id="IPR046357">
    <property type="entry name" value="PPIase_dom_sf"/>
</dbReference>
<dbReference type="EMBL" id="BPQB01000006">
    <property type="protein sequence ID" value="GJE87440.1"/>
    <property type="molecule type" value="Genomic_DNA"/>
</dbReference>
<evidence type="ECO:0000256" key="1">
    <source>
        <dbReference type="ARBA" id="ARBA00000971"/>
    </source>
</evidence>
<evidence type="ECO:0000256" key="6">
    <source>
        <dbReference type="PROSITE-ProRule" id="PRU00277"/>
    </source>
</evidence>
<keyword evidence="10" id="KW-1185">Reference proteome</keyword>
<evidence type="ECO:0000256" key="5">
    <source>
        <dbReference type="PIRNR" id="PIRNR001473"/>
    </source>
</evidence>
<dbReference type="GO" id="GO:0000785">
    <property type="term" value="C:chromatin"/>
    <property type="evidence" value="ECO:0007669"/>
    <property type="project" value="TreeGrafter"/>
</dbReference>
<dbReference type="InterPro" id="IPR001179">
    <property type="entry name" value="PPIase_FKBP_dom"/>
</dbReference>
<proteinExistence type="inferred from homology"/>
<dbReference type="FunFam" id="3.10.50.40:FF:000006">
    <property type="entry name" value="Peptidyl-prolyl cis-trans isomerase"/>
    <property type="match status" value="1"/>
</dbReference>
<feature type="compositionally biased region" description="Acidic residues" evidence="7">
    <location>
        <begin position="148"/>
        <end position="164"/>
    </location>
</feature>
<evidence type="ECO:0000313" key="9">
    <source>
        <dbReference type="EMBL" id="GJE87440.1"/>
    </source>
</evidence>
<keyword evidence="3 5" id="KW-0697">Rotamase</keyword>
<dbReference type="Gene3D" id="3.10.50.40">
    <property type="match status" value="1"/>
</dbReference>
<dbReference type="InterPro" id="IPR023566">
    <property type="entry name" value="PPIase_Fpr3/Fpr4-like"/>
</dbReference>
<dbReference type="Proteomes" id="UP000703269">
    <property type="component" value="Unassembled WGS sequence"/>
</dbReference>
<accession>A0A9P3G3Z2</accession>
<feature type="compositionally biased region" description="Basic and acidic residues" evidence="7">
    <location>
        <begin position="186"/>
        <end position="205"/>
    </location>
</feature>
<dbReference type="InterPro" id="IPR041232">
    <property type="entry name" value="NPL"/>
</dbReference>
<keyword evidence="4 5" id="KW-0413">Isomerase</keyword>
<evidence type="ECO:0000256" key="4">
    <source>
        <dbReference type="ARBA" id="ARBA00023235"/>
    </source>
</evidence>
<dbReference type="Gene3D" id="2.60.120.340">
    <property type="entry name" value="Nucleoplasmin core domain"/>
    <property type="match status" value="1"/>
</dbReference>
<sequence length="375" mass="41211">MVVAVALWSLELKPGQQEALMLPSDLRITNVALGDELEDESARTSVKLTYRGPSGGDDSDEESQDEEEEDDDVESVTTVLCSLTPGKIEQTTVDLILEAEEEILLENTGKNTVYLTGNYIDQIPGDPYGSDNEDEFDSDEEAYRLEDVSSDVEFDADELDDEEDDSHRFEEITDETTTTTTTTVKADSKKRPRDSDVVETDEPKLSKAQQKKLNKKLKAEDGKAVPTGTEKKEAEKPKAEDKKKEKKEQPKKEEKKEAEKKKAAEVKTLDGGLKIQDHKVGSGPAARPGNLVKVRYVGKLQNGKIFDSNTKGDPFKFKLGKGEVIKGWDMGIAGMQVGGERLLTIPAALAYGKRAQGGIPANSTLIFEVKLLGIN</sequence>
<dbReference type="Pfam" id="PF00254">
    <property type="entry name" value="FKBP_C"/>
    <property type="match status" value="1"/>
</dbReference>
<dbReference type="SUPFAM" id="SSF54534">
    <property type="entry name" value="FKBP-like"/>
    <property type="match status" value="1"/>
</dbReference>